<feature type="region of interest" description="Disordered" evidence="1">
    <location>
        <begin position="34"/>
        <end position="61"/>
    </location>
</feature>
<evidence type="ECO:0000313" key="4">
    <source>
        <dbReference type="Proteomes" id="UP001611548"/>
    </source>
</evidence>
<dbReference type="Pfam" id="PF03413">
    <property type="entry name" value="PepSY"/>
    <property type="match status" value="1"/>
</dbReference>
<name>A0ABW7UNP0_9ACTN</name>
<accession>A0ABW7UNP0</accession>
<feature type="region of interest" description="Disordered" evidence="1">
    <location>
        <begin position="211"/>
        <end position="270"/>
    </location>
</feature>
<dbReference type="InterPro" id="IPR025711">
    <property type="entry name" value="PepSY"/>
</dbReference>
<dbReference type="Proteomes" id="UP001611548">
    <property type="component" value="Unassembled WGS sequence"/>
</dbReference>
<dbReference type="PROSITE" id="PS51257">
    <property type="entry name" value="PROKAR_LIPOPROTEIN"/>
    <property type="match status" value="1"/>
</dbReference>
<keyword evidence="4" id="KW-1185">Reference proteome</keyword>
<organism evidence="3 4">
    <name type="scientific">Streptomyces pathocidini</name>
    <dbReference type="NCBI Taxonomy" id="1650571"/>
    <lineage>
        <taxon>Bacteria</taxon>
        <taxon>Bacillati</taxon>
        <taxon>Actinomycetota</taxon>
        <taxon>Actinomycetes</taxon>
        <taxon>Kitasatosporales</taxon>
        <taxon>Streptomycetaceae</taxon>
        <taxon>Streptomyces</taxon>
    </lineage>
</organism>
<gene>
    <name evidence="3" type="ORF">ACH429_09085</name>
</gene>
<feature type="domain" description="PepSY" evidence="2">
    <location>
        <begin position="153"/>
        <end position="213"/>
    </location>
</feature>
<evidence type="ECO:0000259" key="2">
    <source>
        <dbReference type="Pfam" id="PF03413"/>
    </source>
</evidence>
<dbReference type="EMBL" id="JBIRWE010000003">
    <property type="protein sequence ID" value="MFI1964265.1"/>
    <property type="molecule type" value="Genomic_DNA"/>
</dbReference>
<feature type="compositionally biased region" description="Low complexity" evidence="1">
    <location>
        <begin position="220"/>
        <end position="231"/>
    </location>
</feature>
<dbReference type="Gene3D" id="3.10.450.40">
    <property type="match status" value="1"/>
</dbReference>
<reference evidence="3 4" key="1">
    <citation type="submission" date="2024-10" db="EMBL/GenBank/DDBJ databases">
        <title>The Natural Products Discovery Center: Release of the First 8490 Sequenced Strains for Exploring Actinobacteria Biosynthetic Diversity.</title>
        <authorList>
            <person name="Kalkreuter E."/>
            <person name="Kautsar S.A."/>
            <person name="Yang D."/>
            <person name="Bader C.D."/>
            <person name="Teijaro C.N."/>
            <person name="Fluegel L."/>
            <person name="Davis C.M."/>
            <person name="Simpson J.R."/>
            <person name="Lauterbach L."/>
            <person name="Steele A.D."/>
            <person name="Gui C."/>
            <person name="Meng S."/>
            <person name="Li G."/>
            <person name="Viehrig K."/>
            <person name="Ye F."/>
            <person name="Su P."/>
            <person name="Kiefer A.F."/>
            <person name="Nichols A."/>
            <person name="Cepeda A.J."/>
            <person name="Yan W."/>
            <person name="Fan B."/>
            <person name="Jiang Y."/>
            <person name="Adhikari A."/>
            <person name="Zheng C.-J."/>
            <person name="Schuster L."/>
            <person name="Cowan T.M."/>
            <person name="Smanski M.J."/>
            <person name="Chevrette M.G."/>
            <person name="De Carvalho L.P.S."/>
            <person name="Shen B."/>
        </authorList>
    </citation>
    <scope>NUCLEOTIDE SEQUENCE [LARGE SCALE GENOMIC DNA]</scope>
    <source>
        <strain evidence="3 4">NPDC020327</strain>
    </source>
</reference>
<protein>
    <submittedName>
        <fullName evidence="3">PepSY domain-containing protein</fullName>
    </submittedName>
</protein>
<evidence type="ECO:0000256" key="1">
    <source>
        <dbReference type="SAM" id="MobiDB-lite"/>
    </source>
</evidence>
<comment type="caution">
    <text evidence="3">The sequence shown here is derived from an EMBL/GenBank/DDBJ whole genome shotgun (WGS) entry which is preliminary data.</text>
</comment>
<feature type="compositionally biased region" description="Gly residues" evidence="1">
    <location>
        <begin position="232"/>
        <end position="270"/>
    </location>
</feature>
<proteinExistence type="predicted"/>
<dbReference type="RefSeq" id="WP_157859132.1">
    <property type="nucleotide sequence ID" value="NZ_JBIRWE010000003.1"/>
</dbReference>
<evidence type="ECO:0000313" key="3">
    <source>
        <dbReference type="EMBL" id="MFI1964265.1"/>
    </source>
</evidence>
<sequence>MPAFRTDVRVRACVFGLTAATLLTGLTGCINSGAGTSDSVGSEPRAWDRQPSTEVTGLPTPDATPKSVVNALKAMNTADLAVPRGATYAIEGERDARGHRVWEVSVASKRDGQDAYTDEYDLTVSEDGSRVLTKRQDLTPDDDVAKLRYAKSTAEQAVQLAYNQRPGELDSLETDTRAADGRIVWQVTMAEPGAGDDDGGTEVVIDAVKGTVLRPDGSDADGSGVEGSDADGSGGGGSDADGSGVDGSGDGGSGAGGSGPDGSGVDGSGA</sequence>